<dbReference type="Proteomes" id="UP000182715">
    <property type="component" value="Unassembled WGS sequence"/>
</dbReference>
<feature type="region of interest" description="Disordered" evidence="1">
    <location>
        <begin position="1"/>
        <end position="50"/>
    </location>
</feature>
<dbReference type="EMBL" id="CVTF01000096">
    <property type="protein sequence ID" value="CRL92448.1"/>
    <property type="molecule type" value="Genomic_DNA"/>
</dbReference>
<keyword evidence="2" id="KW-0808">Transferase</keyword>
<evidence type="ECO:0000313" key="3">
    <source>
        <dbReference type="Proteomes" id="UP000182715"/>
    </source>
</evidence>
<dbReference type="AlphaFoldDB" id="A0A0H5E052"/>
<evidence type="ECO:0000256" key="1">
    <source>
        <dbReference type="SAM" id="MobiDB-lite"/>
    </source>
</evidence>
<sequence>MPSEHPAPVSDGILPEPPHPTAIPKNPDFVPSVPKTDIPSAPHHDSIRLH</sequence>
<keyword evidence="2" id="KW-0548">Nucleotidyltransferase</keyword>
<dbReference type="GO" id="GO:0016779">
    <property type="term" value="F:nucleotidyltransferase activity"/>
    <property type="evidence" value="ECO:0007669"/>
    <property type="project" value="UniProtKB-KW"/>
</dbReference>
<protein>
    <submittedName>
        <fullName evidence="2">DNA primase</fullName>
        <ecNumber evidence="2">2.7.7.-</ecNumber>
    </submittedName>
</protein>
<proteinExistence type="predicted"/>
<organism evidence="2 3">
    <name type="scientific">Neisseria meningitidis serogroup B</name>
    <dbReference type="NCBI Taxonomy" id="491"/>
    <lineage>
        <taxon>Bacteria</taxon>
        <taxon>Pseudomonadati</taxon>
        <taxon>Pseudomonadota</taxon>
        <taxon>Betaproteobacteria</taxon>
        <taxon>Neisseriales</taxon>
        <taxon>Neisseriaceae</taxon>
        <taxon>Neisseria</taxon>
    </lineage>
</organism>
<reference evidence="2 3" key="1">
    <citation type="submission" date="2014-11" db="EMBL/GenBank/DDBJ databases">
        <authorList>
            <person name="Diene M.Seydina."/>
        </authorList>
    </citation>
    <scope>NUCLEOTIDE SEQUENCE [LARGE SCALE GENOMIC DNA]</scope>
    <source>
        <strain evidence="2 3">Neisseria meningitidis CHUV</strain>
    </source>
</reference>
<dbReference type="EC" id="2.7.7.-" evidence="2"/>
<name>A0A0H5E052_NEIMI</name>
<accession>A0A0H5E052</accession>
<evidence type="ECO:0000313" key="2">
    <source>
        <dbReference type="EMBL" id="CRL92448.1"/>
    </source>
</evidence>